<sequence>MFTGKEPLFLLSWIGIVHQGLLVAGTEEVKAVRGNPLTLPSGVKEYSRINWMKGHKYFIIAQCRDESPPCKTFRDGLQIDSQTGSLTFINTSSQLSSLYKLQIINKTLRASNKEFTVIFYDPLPVPIVHKSENSSCSQCVLLCSANVTNETTLSWYKGNHFLSSINVSDPNNSISLPVKGNYEDINEYRCVVNNSISNQTKHLGRSELCQSCAVTGLNPGYIGLICLLLLIAGVVIYCRCWKSNWNKTGKNEAAYRYQNGGTGGSPDE</sequence>
<keyword evidence="1" id="KW-1133">Transmembrane helix</keyword>
<evidence type="ECO:0000256" key="2">
    <source>
        <dbReference type="SAM" id="SignalP"/>
    </source>
</evidence>
<dbReference type="InterPro" id="IPR013783">
    <property type="entry name" value="Ig-like_fold"/>
</dbReference>
<dbReference type="Bgee" id="ENSDARG00000087407">
    <property type="expression patterns" value="Expressed in camera-type eye and 5 other cell types or tissues"/>
</dbReference>
<dbReference type="InterPro" id="IPR007110">
    <property type="entry name" value="Ig-like_dom"/>
</dbReference>
<keyword evidence="5" id="KW-1185">Reference proteome</keyword>
<dbReference type="KEGG" id="dre:103909638"/>
<dbReference type="GeneID" id="103909638"/>
<feature type="domain" description="Ig-like" evidence="3">
    <location>
        <begin position="122"/>
        <end position="204"/>
    </location>
</feature>
<organism evidence="4">
    <name type="scientific">Danio rerio</name>
    <name type="common">Zebrafish</name>
    <name type="synonym">Brachydanio rerio</name>
    <dbReference type="NCBI Taxonomy" id="7955"/>
    <lineage>
        <taxon>Eukaryota</taxon>
        <taxon>Metazoa</taxon>
        <taxon>Chordata</taxon>
        <taxon>Craniata</taxon>
        <taxon>Vertebrata</taxon>
        <taxon>Euteleostomi</taxon>
        <taxon>Actinopterygii</taxon>
        <taxon>Neopterygii</taxon>
        <taxon>Teleostei</taxon>
        <taxon>Ostariophysi</taxon>
        <taxon>Cypriniformes</taxon>
        <taxon>Danionidae</taxon>
        <taxon>Danioninae</taxon>
        <taxon>Danio</taxon>
    </lineage>
</organism>
<evidence type="ECO:0000313" key="4">
    <source>
        <dbReference type="Ensembl" id="ENSDARP00000105310"/>
    </source>
</evidence>
<reference evidence="4" key="1">
    <citation type="submission" date="2011-06" db="UniProtKB">
        <authorList>
            <consortium name="Ensembl"/>
        </authorList>
    </citation>
    <scope>IDENTIFICATION</scope>
    <source>
        <strain evidence="4">Tuebingen</strain>
    </source>
</reference>
<dbReference type="EMBL" id="CU896691">
    <property type="status" value="NOT_ANNOTATED_CDS"/>
    <property type="molecule type" value="Genomic_DNA"/>
</dbReference>
<accession>A0A8M3AMH8</accession>
<protein>
    <submittedName>
        <fullName evidence="6">Carcinoembryonic antigen-related cell adhesion molecule 3</fullName>
    </submittedName>
    <submittedName>
        <fullName evidence="4">Si:ch73-304f21.1</fullName>
    </submittedName>
</protein>
<dbReference type="PANTHER" id="PTHR21063">
    <property type="entry name" value="LFA-3"/>
    <property type="match status" value="1"/>
</dbReference>
<dbReference type="ZFIN" id="ZDB-GENE-131121-162">
    <property type="gene designation" value="si:ch73-304f21.1"/>
</dbReference>
<evidence type="ECO:0000313" key="7">
    <source>
        <dbReference type="ZFIN" id="ZDB-GENE-131121-162"/>
    </source>
</evidence>
<dbReference type="Gene3D" id="2.60.40.10">
    <property type="entry name" value="Immunoglobulins"/>
    <property type="match status" value="2"/>
</dbReference>
<dbReference type="AlphaFoldDB" id="E7FFX5"/>
<evidence type="ECO:0000313" key="6">
    <source>
        <dbReference type="RefSeq" id="XP_009294773.1"/>
    </source>
</evidence>
<reference evidence="4 5" key="2">
    <citation type="journal article" date="2013" name="Nature">
        <title>The zebrafish reference genome sequence and its relationship to the human genome.</title>
        <authorList>
            <consortium name="Genome Reference Consortium Zebrafish"/>
            <person name="Howe K."/>
            <person name="Clark M.D."/>
            <person name="Torroja C.F."/>
            <person name="Torrance J."/>
            <person name="Berthelot C."/>
            <person name="Muffato M."/>
            <person name="Collins J.E."/>
            <person name="Humphray S."/>
            <person name="McLaren K."/>
            <person name="Matthews L."/>
            <person name="McLaren S."/>
            <person name="Sealy I."/>
            <person name="Caccamo M."/>
            <person name="Churcher C."/>
            <person name="Scott C."/>
            <person name="Barrett J.C."/>
            <person name="Koch R."/>
            <person name="Rauch G.J."/>
            <person name="White S."/>
            <person name="Chow W."/>
            <person name="Kilian B."/>
            <person name="Quintais L.T."/>
            <person name="Guerra-Assuncao J.A."/>
            <person name="Zhou Y."/>
            <person name="Gu Y."/>
            <person name="Yen J."/>
            <person name="Vogel J.H."/>
            <person name="Eyre T."/>
            <person name="Redmond S."/>
            <person name="Banerjee R."/>
            <person name="Chi J."/>
            <person name="Fu B."/>
            <person name="Langley E."/>
            <person name="Maguire S.F."/>
            <person name="Laird G.K."/>
            <person name="Lloyd D."/>
            <person name="Kenyon E."/>
            <person name="Donaldson S."/>
            <person name="Sehra H."/>
            <person name="Almeida-King J."/>
            <person name="Loveland J."/>
            <person name="Trevanion S."/>
            <person name="Jones M."/>
            <person name="Quail M."/>
            <person name="Willey D."/>
            <person name="Hunt A."/>
            <person name="Burton J."/>
            <person name="Sims S."/>
            <person name="McLay K."/>
            <person name="Plumb B."/>
            <person name="Davis J."/>
            <person name="Clee C."/>
            <person name="Oliver K."/>
            <person name="Clark R."/>
            <person name="Riddle C."/>
            <person name="Elliot D."/>
            <person name="Eliott D."/>
            <person name="Threadgold G."/>
            <person name="Harden G."/>
            <person name="Ware D."/>
            <person name="Begum S."/>
            <person name="Mortimore B."/>
            <person name="Mortimer B."/>
            <person name="Kerry G."/>
            <person name="Heath P."/>
            <person name="Phillimore B."/>
            <person name="Tracey A."/>
            <person name="Corby N."/>
            <person name="Dunn M."/>
            <person name="Johnson C."/>
            <person name="Wood J."/>
            <person name="Clark S."/>
            <person name="Pelan S."/>
            <person name="Griffiths G."/>
            <person name="Smith M."/>
            <person name="Glithero R."/>
            <person name="Howden P."/>
            <person name="Barker N."/>
            <person name="Lloyd C."/>
            <person name="Stevens C."/>
            <person name="Harley J."/>
            <person name="Holt K."/>
            <person name="Panagiotidis G."/>
            <person name="Lovell J."/>
            <person name="Beasley H."/>
            <person name="Henderson C."/>
            <person name="Gordon D."/>
            <person name="Auger K."/>
            <person name="Wright D."/>
            <person name="Collins J."/>
            <person name="Raisen C."/>
            <person name="Dyer L."/>
            <person name="Leung K."/>
            <person name="Robertson L."/>
            <person name="Ambridge K."/>
            <person name="Leongamornlert D."/>
            <person name="McGuire S."/>
            <person name="Gilderthorp R."/>
            <person name="Griffiths C."/>
            <person name="Manthravadi D."/>
            <person name="Nichol S."/>
            <person name="Barker G."/>
            <person name="Whitehead S."/>
            <person name="Kay M."/>
            <person name="Brown J."/>
            <person name="Murnane C."/>
            <person name="Gray E."/>
            <person name="Humphries M."/>
            <person name="Sycamore N."/>
            <person name="Barker D."/>
            <person name="Saunders D."/>
            <person name="Wallis J."/>
            <person name="Babbage A."/>
            <person name="Hammond S."/>
            <person name="Mashreghi-Mohammadi M."/>
            <person name="Barr L."/>
            <person name="Martin S."/>
            <person name="Wray P."/>
            <person name="Ellington A."/>
            <person name="Matthews N."/>
            <person name="Ellwood M."/>
            <person name="Woodmansey R."/>
            <person name="Clark G."/>
            <person name="Cooper J."/>
            <person name="Cooper J."/>
            <person name="Tromans A."/>
            <person name="Grafham D."/>
            <person name="Skuce C."/>
            <person name="Pandian R."/>
            <person name="Andrews R."/>
            <person name="Harrison E."/>
            <person name="Kimberley A."/>
            <person name="Garnett J."/>
            <person name="Fosker N."/>
            <person name="Hall R."/>
            <person name="Garner P."/>
            <person name="Kelly D."/>
            <person name="Bird C."/>
            <person name="Palmer S."/>
            <person name="Gehring I."/>
            <person name="Berger A."/>
            <person name="Dooley C.M."/>
            <person name="Ersan-Urun Z."/>
            <person name="Eser C."/>
            <person name="Geiger H."/>
            <person name="Geisler M."/>
            <person name="Karotki L."/>
            <person name="Kirn A."/>
            <person name="Konantz J."/>
            <person name="Konantz M."/>
            <person name="Oberlander M."/>
            <person name="Rudolph-Geiger S."/>
            <person name="Teucke M."/>
            <person name="Lanz C."/>
            <person name="Raddatz G."/>
            <person name="Osoegawa K."/>
            <person name="Zhu B."/>
            <person name="Rapp A."/>
            <person name="Widaa S."/>
            <person name="Langford C."/>
            <person name="Yang F."/>
            <person name="Schuster S.C."/>
            <person name="Carter N.P."/>
            <person name="Harrow J."/>
            <person name="Ning Z."/>
            <person name="Herrero J."/>
            <person name="Searle S.M."/>
            <person name="Enright A."/>
            <person name="Geisler R."/>
            <person name="Plasterk R.H."/>
            <person name="Lee C."/>
            <person name="Westerfield M."/>
            <person name="de Jong P.J."/>
            <person name="Zon L.I."/>
            <person name="Postlethwait J.H."/>
            <person name="Nusslein-Volhard C."/>
            <person name="Hubbard T.J."/>
            <person name="Roest Crollius H."/>
            <person name="Rogers J."/>
            <person name="Stemple D.L."/>
        </authorList>
    </citation>
    <scope>NUCLEOTIDE SEQUENCE [LARGE SCALE GENOMIC DNA]</scope>
    <source>
        <strain evidence="4">Tuebingen</strain>
    </source>
</reference>
<proteinExistence type="predicted"/>
<dbReference type="PROSITE" id="PS50835">
    <property type="entry name" value="IG_LIKE"/>
    <property type="match status" value="1"/>
</dbReference>
<evidence type="ECO:0000256" key="1">
    <source>
        <dbReference type="SAM" id="Phobius"/>
    </source>
</evidence>
<reference evidence="6" key="3">
    <citation type="submission" date="2025-04" db="UniProtKB">
        <authorList>
            <consortium name="RefSeq"/>
        </authorList>
    </citation>
    <scope>IDENTIFICATION</scope>
    <source>
        <strain evidence="6">Tuebingen</strain>
    </source>
</reference>
<dbReference type="PANTHER" id="PTHR21063:SF4">
    <property type="entry name" value="CD48 ANTIGEN-RELATED"/>
    <property type="match status" value="1"/>
</dbReference>
<feature type="chain" id="PRO_5044730246" evidence="2">
    <location>
        <begin position="20"/>
        <end position="268"/>
    </location>
</feature>
<name>E7FFX5_DANRE</name>
<dbReference type="SUPFAM" id="SSF48726">
    <property type="entry name" value="Immunoglobulin"/>
    <property type="match status" value="2"/>
</dbReference>
<keyword evidence="1" id="KW-0472">Membrane</keyword>
<dbReference type="HOGENOM" id="CLU_066452_1_0_1"/>
<feature type="signal peptide" evidence="2">
    <location>
        <begin position="1"/>
        <end position="19"/>
    </location>
</feature>
<evidence type="ECO:0000313" key="5">
    <source>
        <dbReference type="Proteomes" id="UP000000437"/>
    </source>
</evidence>
<dbReference type="OrthoDB" id="9835793at2759"/>
<keyword evidence="2" id="KW-0732">Signal</keyword>
<dbReference type="GeneTree" id="ENSGT01050000244806"/>
<feature type="transmembrane region" description="Helical" evidence="1">
    <location>
        <begin position="220"/>
        <end position="238"/>
    </location>
</feature>
<dbReference type="InterPro" id="IPR036179">
    <property type="entry name" value="Ig-like_dom_sf"/>
</dbReference>
<dbReference type="Proteomes" id="UP000000437">
    <property type="component" value="Chromosome 22"/>
</dbReference>
<accession>E7FFX5</accession>
<dbReference type="AGR" id="ZFIN:ZDB-GENE-131121-162"/>
<dbReference type="RefSeq" id="XP_009294773.1">
    <property type="nucleotide sequence ID" value="XM_009296498.4"/>
</dbReference>
<dbReference type="ExpressionAtlas" id="E7FFX5">
    <property type="expression patterns" value="differential"/>
</dbReference>
<dbReference type="Ensembl" id="ENSDART00000121556.3">
    <property type="protein sequence ID" value="ENSDARP00000105310.3"/>
    <property type="gene ID" value="ENSDARG00000087407.4"/>
</dbReference>
<gene>
    <name evidence="4 6 7" type="primary">si:ch73-304f21.1</name>
</gene>
<keyword evidence="1" id="KW-0812">Transmembrane</keyword>
<evidence type="ECO:0000259" key="3">
    <source>
        <dbReference type="PROSITE" id="PS50835"/>
    </source>
</evidence>